<dbReference type="OrthoDB" id="2219495at2759"/>
<protein>
    <submittedName>
        <fullName evidence="1">DAO domain-containing protein</fullName>
    </submittedName>
</protein>
<accession>A0A8H6TMZ4</accession>
<evidence type="ECO:0000313" key="2">
    <source>
        <dbReference type="Proteomes" id="UP000613580"/>
    </source>
</evidence>
<sequence>MLLPALDCGGRKLSRVSQGERKEERDVGVRAGASAGFATGWLWRGCEPMVEVLLEADGVDIEDSLVRMEVLELDALDDDDDADWFCGGCRRGRLASTRLYSTLVKALTACMCRTATSSTTGNIVTTMSESSRPAPPTPLTRLESTMSAPRKTVIIGSGCFGLSTHCISFSADGQVCDSMFSTGRFPLDADITILDKAPTLANDFNRINVLLTLVCRQSVAMVQLTAAEGLAYRDIPVILESENGFYIFPPNDKNIVKKAIHAAGYTHSQPVGTKSVSTPRTILSNPTDGLRIPNEKVRDLRAGLRAMYPALAEKTFVATRLHGCF</sequence>
<keyword evidence="2" id="KW-1185">Reference proteome</keyword>
<evidence type="ECO:0000313" key="1">
    <source>
        <dbReference type="EMBL" id="KAF7320738.1"/>
    </source>
</evidence>
<dbReference type="EMBL" id="JACAZE010000002">
    <property type="protein sequence ID" value="KAF7320738.1"/>
    <property type="molecule type" value="Genomic_DNA"/>
</dbReference>
<dbReference type="AlphaFoldDB" id="A0A8H6TMZ4"/>
<dbReference type="Proteomes" id="UP000613580">
    <property type="component" value="Unassembled WGS sequence"/>
</dbReference>
<reference evidence="1" key="1">
    <citation type="submission" date="2020-05" db="EMBL/GenBank/DDBJ databases">
        <title>Mycena genomes resolve the evolution of fungal bioluminescence.</title>
        <authorList>
            <person name="Tsai I.J."/>
        </authorList>
    </citation>
    <scope>NUCLEOTIDE SEQUENCE</scope>
    <source>
        <strain evidence="1">110903Hualien_Pintung</strain>
    </source>
</reference>
<proteinExistence type="predicted"/>
<organism evidence="1 2">
    <name type="scientific">Mycena chlorophos</name>
    <name type="common">Agaric fungus</name>
    <name type="synonym">Agaricus chlorophos</name>
    <dbReference type="NCBI Taxonomy" id="658473"/>
    <lineage>
        <taxon>Eukaryota</taxon>
        <taxon>Fungi</taxon>
        <taxon>Dikarya</taxon>
        <taxon>Basidiomycota</taxon>
        <taxon>Agaricomycotina</taxon>
        <taxon>Agaricomycetes</taxon>
        <taxon>Agaricomycetidae</taxon>
        <taxon>Agaricales</taxon>
        <taxon>Marasmiineae</taxon>
        <taxon>Mycenaceae</taxon>
        <taxon>Mycena</taxon>
    </lineage>
</organism>
<dbReference type="Gene3D" id="3.30.9.10">
    <property type="entry name" value="D-Amino Acid Oxidase, subunit A, domain 2"/>
    <property type="match status" value="1"/>
</dbReference>
<gene>
    <name evidence="1" type="ORF">HMN09_00159600</name>
</gene>
<name>A0A8H6TMZ4_MYCCL</name>
<comment type="caution">
    <text evidence="1">The sequence shown here is derived from an EMBL/GenBank/DDBJ whole genome shotgun (WGS) entry which is preliminary data.</text>
</comment>